<dbReference type="InterPro" id="IPR001199">
    <property type="entry name" value="Cyt_B5-like_heme/steroid-bd"/>
</dbReference>
<dbReference type="RefSeq" id="WP_045922438.1">
    <property type="nucleotide sequence ID" value="NZ_JAAEDY010000005.1"/>
</dbReference>
<comment type="caution">
    <text evidence="2">The sequence shown here is derived from an EMBL/GenBank/DDBJ whole genome shotgun (WGS) entry which is preliminary data.</text>
</comment>
<keyword evidence="3" id="KW-1185">Reference proteome</keyword>
<evidence type="ECO:0000259" key="1">
    <source>
        <dbReference type="SMART" id="SM01117"/>
    </source>
</evidence>
<gene>
    <name evidence="2" type="ORF">JG29_05810</name>
</gene>
<sequence>MTKTFTKTQLAQYNGKIKPQKYVAIDSIVYDVTQVDAWAGANHHGQVAGNDLSKIILKAPHKKTVLAKLPVVGKLTE</sequence>
<feature type="domain" description="Cytochrome b5 heme-binding" evidence="1">
    <location>
        <begin position="5"/>
        <end position="76"/>
    </location>
</feature>
<dbReference type="STRING" id="1218508.JG29_05810"/>
<dbReference type="Proteomes" id="UP000033695">
    <property type="component" value="Unassembled WGS sequence"/>
</dbReference>
<dbReference type="SMART" id="SM01117">
    <property type="entry name" value="Cyt-b5"/>
    <property type="match status" value="1"/>
</dbReference>
<dbReference type="EMBL" id="JXBZ01000005">
    <property type="protein sequence ID" value="KJY49131.1"/>
    <property type="molecule type" value="Genomic_DNA"/>
</dbReference>
<dbReference type="AlphaFoldDB" id="A0A0F4KV80"/>
<dbReference type="Pfam" id="PF00173">
    <property type="entry name" value="Cyt-b5"/>
    <property type="match status" value="1"/>
</dbReference>
<reference evidence="2 3" key="1">
    <citation type="submission" date="2014-12" db="EMBL/GenBank/DDBJ databases">
        <title>Comparative genomics of the lactic acid bacteria isolated from the honey bee gut.</title>
        <authorList>
            <person name="Ellegaard K.M."/>
            <person name="Tamarit D."/>
            <person name="Javelind E."/>
            <person name="Olofsson T."/>
            <person name="Andersson S.G."/>
            <person name="Vasquez A."/>
        </authorList>
    </citation>
    <scope>NUCLEOTIDE SEQUENCE [LARGE SCALE GENOMIC DNA]</scope>
    <source>
        <strain evidence="2 3">Hon2</strain>
    </source>
</reference>
<organism evidence="2 3">
    <name type="scientific">Bombilactobacillus mellis</name>
    <dbReference type="NCBI Taxonomy" id="1218508"/>
    <lineage>
        <taxon>Bacteria</taxon>
        <taxon>Bacillati</taxon>
        <taxon>Bacillota</taxon>
        <taxon>Bacilli</taxon>
        <taxon>Lactobacillales</taxon>
        <taxon>Lactobacillaceae</taxon>
        <taxon>Bombilactobacillus</taxon>
    </lineage>
</organism>
<dbReference type="PATRIC" id="fig|1218508.4.peg.596"/>
<evidence type="ECO:0000313" key="3">
    <source>
        <dbReference type="Proteomes" id="UP000033695"/>
    </source>
</evidence>
<proteinExistence type="predicted"/>
<dbReference type="HOGENOM" id="CLU_178322_0_0_9"/>
<protein>
    <submittedName>
        <fullName evidence="2">Cytochrome b5-like Heme/Steroid binding domain protein</fullName>
    </submittedName>
</protein>
<accession>A0A0F4KV80</accession>
<dbReference type="Gene3D" id="3.10.120.10">
    <property type="entry name" value="Cytochrome b5-like heme/steroid binding domain"/>
    <property type="match status" value="1"/>
</dbReference>
<dbReference type="InterPro" id="IPR036400">
    <property type="entry name" value="Cyt_B5-like_heme/steroid_sf"/>
</dbReference>
<dbReference type="OrthoDB" id="9785263at2"/>
<evidence type="ECO:0000313" key="2">
    <source>
        <dbReference type="EMBL" id="KJY49131.1"/>
    </source>
</evidence>
<dbReference type="SUPFAM" id="SSF55856">
    <property type="entry name" value="Cytochrome b5-like heme/steroid binding domain"/>
    <property type="match status" value="1"/>
</dbReference>
<name>A0A0F4KV80_9LACO</name>